<organism evidence="1 2">
    <name type="scientific">Lecanicillium saksenae</name>
    <dbReference type="NCBI Taxonomy" id="468837"/>
    <lineage>
        <taxon>Eukaryota</taxon>
        <taxon>Fungi</taxon>
        <taxon>Dikarya</taxon>
        <taxon>Ascomycota</taxon>
        <taxon>Pezizomycotina</taxon>
        <taxon>Sordariomycetes</taxon>
        <taxon>Hypocreomycetidae</taxon>
        <taxon>Hypocreales</taxon>
        <taxon>Cordycipitaceae</taxon>
        <taxon>Lecanicillium</taxon>
    </lineage>
</organism>
<protein>
    <submittedName>
        <fullName evidence="1">Uncharacterized protein</fullName>
    </submittedName>
</protein>
<evidence type="ECO:0000313" key="2">
    <source>
        <dbReference type="Proteomes" id="UP001148737"/>
    </source>
</evidence>
<proteinExistence type="predicted"/>
<name>A0ACC1R049_9HYPO</name>
<keyword evidence="2" id="KW-1185">Reference proteome</keyword>
<dbReference type="EMBL" id="JANAKD010000315">
    <property type="protein sequence ID" value="KAJ3495071.1"/>
    <property type="molecule type" value="Genomic_DNA"/>
</dbReference>
<comment type="caution">
    <text evidence="1">The sequence shown here is derived from an EMBL/GenBank/DDBJ whole genome shotgun (WGS) entry which is preliminary data.</text>
</comment>
<gene>
    <name evidence="1" type="ORF">NLG97_g3661</name>
</gene>
<accession>A0ACC1R049</accession>
<evidence type="ECO:0000313" key="1">
    <source>
        <dbReference type="EMBL" id="KAJ3495071.1"/>
    </source>
</evidence>
<dbReference type="Proteomes" id="UP001148737">
    <property type="component" value="Unassembled WGS sequence"/>
</dbReference>
<sequence length="306" mass="33664">MEADIAPLEIGQESAVGTPSFGPVHIIESSSNHTHTAILLHGRGSDGEDFAEELAATTTSDGKSVFEKLPNWRWVFPTSPEIWNATFEEMLRSWFDAYSLTDVTARQDLQMKGLLQSVEYIDQHIVDEIRILSGNSGNILLGGISQGGAVALCTLLRGNPAAHIGGFLAASTWLPFEKNIRHFIRTSRIEDDQNVPTDKFDEYDEFIKVLMGKMGPDCLTAGGPDSLKAQGQRPSVFLSHGSDDAYVDVTLGRQARDVLMSAGLEVAWREYEGAEQEGHWLQSPNQMDDICSYMANLESGIEENIT</sequence>
<reference evidence="1" key="1">
    <citation type="submission" date="2022-07" db="EMBL/GenBank/DDBJ databases">
        <title>Genome Sequence of Lecanicillium saksenae.</title>
        <authorList>
            <person name="Buettner E."/>
        </authorList>
    </citation>
    <scope>NUCLEOTIDE SEQUENCE</scope>
    <source>
        <strain evidence="1">VT-O1</strain>
    </source>
</reference>